<dbReference type="InterPro" id="IPR015995">
    <property type="entry name" value="MlrC_N"/>
</dbReference>
<comment type="caution">
    <text evidence="2">The sequence shown here is derived from an EMBL/GenBank/DDBJ whole genome shotgun (WGS) entry which is preliminary data.</text>
</comment>
<dbReference type="Pfam" id="PF07364">
    <property type="entry name" value="DUF1485"/>
    <property type="match status" value="1"/>
</dbReference>
<evidence type="ECO:0000313" key="2">
    <source>
        <dbReference type="EMBL" id="MDY0393451.1"/>
    </source>
</evidence>
<accession>A0ABU5C2B3</accession>
<dbReference type="EMBL" id="JAWDIP010000003">
    <property type="protein sequence ID" value="MDY0393451.1"/>
    <property type="molecule type" value="Genomic_DNA"/>
</dbReference>
<reference evidence="2 3" key="1">
    <citation type="submission" date="2023-10" db="EMBL/GenBank/DDBJ databases">
        <title>Virgibacillus halophilus 5B73C genome.</title>
        <authorList>
            <person name="Miliotis G."/>
            <person name="Sengupta P."/>
            <person name="Hameed A."/>
            <person name="Chuvochina M."/>
            <person name="Mcdonagh F."/>
            <person name="Simpson A.C."/>
            <person name="Singh N.K."/>
            <person name="Rekha P.D."/>
            <person name="Raman K."/>
            <person name="Hugenholtz P."/>
            <person name="Venkateswaran K."/>
        </authorList>
    </citation>
    <scope>NUCLEOTIDE SEQUENCE [LARGE SCALE GENOMIC DNA]</scope>
    <source>
        <strain evidence="2 3">5B73C</strain>
    </source>
</reference>
<gene>
    <name evidence="2" type="ORF">RWE15_02165</name>
</gene>
<evidence type="ECO:0000259" key="1">
    <source>
        <dbReference type="Pfam" id="PF07364"/>
    </source>
</evidence>
<name>A0ABU5C2B3_9BACI</name>
<sequence>MSVLEKHKDIDGIWMHLHGSMVVEEIGSGELALLKEIRQHIGYEIPISLTLDIHGNLAEDLHEYVNIVYSYRTVPHVDQPEVERISAQLLVDAIAHQAKIRPSFKSLPMIIPGEKAVGASEPLRSIFNKLKELEQMEGIISANFFICHAWNDTENTRSSIFVVPESEAYKALADKVTEELAAFVYDRRHEFEFQAKVLEPVEAIQRALEGASKPVFISDSGDNSTAGAPGMSTLLLQMLRDSDLKDKKSIGFRCL</sequence>
<keyword evidence="3" id="KW-1185">Reference proteome</keyword>
<organism evidence="2 3">
    <name type="scientific">Tigheibacillus halophilus</name>
    <dbReference type="NCBI Taxonomy" id="361280"/>
    <lineage>
        <taxon>Bacteria</taxon>
        <taxon>Bacillati</taxon>
        <taxon>Bacillota</taxon>
        <taxon>Bacilli</taxon>
        <taxon>Bacillales</taxon>
        <taxon>Bacillaceae</taxon>
        <taxon>Tigheibacillus</taxon>
    </lineage>
</organism>
<protein>
    <submittedName>
        <fullName evidence="2">M81 family metallopeptidase</fullName>
    </submittedName>
</protein>
<feature type="domain" description="Microcystin LR degradation protein MlrC N-terminal" evidence="1">
    <location>
        <begin position="4"/>
        <end position="208"/>
    </location>
</feature>
<proteinExistence type="predicted"/>
<evidence type="ECO:0000313" key="3">
    <source>
        <dbReference type="Proteomes" id="UP001281447"/>
    </source>
</evidence>
<dbReference type="Proteomes" id="UP001281447">
    <property type="component" value="Unassembled WGS sequence"/>
</dbReference>